<dbReference type="InterPro" id="IPR038765">
    <property type="entry name" value="Papain-like_cys_pep_sf"/>
</dbReference>
<evidence type="ECO:0000313" key="2">
    <source>
        <dbReference type="EMBL" id="CAF1355143.1"/>
    </source>
</evidence>
<organism evidence="2 4">
    <name type="scientific">Didymodactylos carnosus</name>
    <dbReference type="NCBI Taxonomy" id="1234261"/>
    <lineage>
        <taxon>Eukaryota</taxon>
        <taxon>Metazoa</taxon>
        <taxon>Spiralia</taxon>
        <taxon>Gnathifera</taxon>
        <taxon>Rotifera</taxon>
        <taxon>Eurotatoria</taxon>
        <taxon>Bdelloidea</taxon>
        <taxon>Philodinida</taxon>
        <taxon>Philodinidae</taxon>
        <taxon>Didymodactylos</taxon>
    </lineage>
</organism>
<dbReference type="SUPFAM" id="SSF54001">
    <property type="entry name" value="Cysteine proteinases"/>
    <property type="match status" value="1"/>
</dbReference>
<keyword evidence="4" id="KW-1185">Reference proteome</keyword>
<dbReference type="GO" id="GO:0004843">
    <property type="term" value="F:cysteine-type deubiquitinase activity"/>
    <property type="evidence" value="ECO:0007669"/>
    <property type="project" value="InterPro"/>
</dbReference>
<dbReference type="CDD" id="cd02257">
    <property type="entry name" value="Peptidase_C19"/>
    <property type="match status" value="1"/>
</dbReference>
<name>A0A815HR73_9BILA</name>
<dbReference type="InterPro" id="IPR050164">
    <property type="entry name" value="Peptidase_C19"/>
</dbReference>
<dbReference type="Gene3D" id="3.90.70.10">
    <property type="entry name" value="Cysteine proteinases"/>
    <property type="match status" value="1"/>
</dbReference>
<dbReference type="InterPro" id="IPR018200">
    <property type="entry name" value="USP_CS"/>
</dbReference>
<gene>
    <name evidence="2" type="ORF">GPM918_LOCUS31107</name>
    <name evidence="3" type="ORF">SRO942_LOCUS31741</name>
</gene>
<dbReference type="OrthoDB" id="292964at2759"/>
<dbReference type="InterPro" id="IPR001394">
    <property type="entry name" value="Peptidase_C19_UCH"/>
</dbReference>
<dbReference type="Proteomes" id="UP000663829">
    <property type="component" value="Unassembled WGS sequence"/>
</dbReference>
<evidence type="ECO:0000259" key="1">
    <source>
        <dbReference type="PROSITE" id="PS50235"/>
    </source>
</evidence>
<dbReference type="Pfam" id="PF00443">
    <property type="entry name" value="UCH"/>
    <property type="match status" value="1"/>
</dbReference>
<evidence type="ECO:0000313" key="3">
    <source>
        <dbReference type="EMBL" id="CAF4228281.1"/>
    </source>
</evidence>
<feature type="non-terminal residue" evidence="2">
    <location>
        <position position="1"/>
    </location>
</feature>
<dbReference type="PANTHER" id="PTHR24006">
    <property type="entry name" value="UBIQUITIN CARBOXYL-TERMINAL HYDROLASE"/>
    <property type="match status" value="1"/>
</dbReference>
<dbReference type="PROSITE" id="PS50235">
    <property type="entry name" value="USP_3"/>
    <property type="match status" value="1"/>
</dbReference>
<accession>A0A815HR73</accession>
<dbReference type="PROSITE" id="PS00973">
    <property type="entry name" value="USP_2"/>
    <property type="match status" value="1"/>
</dbReference>
<reference evidence="2" key="1">
    <citation type="submission" date="2021-02" db="EMBL/GenBank/DDBJ databases">
        <authorList>
            <person name="Nowell W R."/>
        </authorList>
    </citation>
    <scope>NUCLEOTIDE SEQUENCE</scope>
</reference>
<dbReference type="Proteomes" id="UP000681722">
    <property type="component" value="Unassembled WGS sequence"/>
</dbReference>
<evidence type="ECO:0000313" key="4">
    <source>
        <dbReference type="Proteomes" id="UP000663829"/>
    </source>
</evidence>
<sequence length="276" mass="32632">KSKQKFCLQCALIELFSYMQKTKLPYISPVMFVFEELYSTHNFIEQQDASEYLLRLFQHLDVSVIKKIFEFNIRRTMTCKLCEKTSLAIESHNILPLPLNKTLGNLTNLFDKFYQIEHFTEENAYRCQHCQKIQAGKIQLSFETLPTVLIILLKRFRADGKNKLNYSIQYNEILDLKKYCSIPQDISSYQLYGIICHVGTSSNVGHYIAYYKDQLNDTWFKANDHQITKYDIKDILNKRRNNEYMLFYVSSLNKLNISKKKHIAGKGKKQLIFFYS</sequence>
<protein>
    <recommendedName>
        <fullName evidence="1">USP domain-containing protein</fullName>
    </recommendedName>
</protein>
<dbReference type="GO" id="GO:0005829">
    <property type="term" value="C:cytosol"/>
    <property type="evidence" value="ECO:0007669"/>
    <property type="project" value="TreeGrafter"/>
</dbReference>
<dbReference type="EMBL" id="CAJOBC010066584">
    <property type="protein sequence ID" value="CAF4228281.1"/>
    <property type="molecule type" value="Genomic_DNA"/>
</dbReference>
<proteinExistence type="predicted"/>
<comment type="caution">
    <text evidence="2">The sequence shown here is derived from an EMBL/GenBank/DDBJ whole genome shotgun (WGS) entry which is preliminary data.</text>
</comment>
<dbReference type="AlphaFoldDB" id="A0A815HR73"/>
<dbReference type="EMBL" id="CAJNOQ010015105">
    <property type="protein sequence ID" value="CAF1355143.1"/>
    <property type="molecule type" value="Genomic_DNA"/>
</dbReference>
<dbReference type="InterPro" id="IPR028889">
    <property type="entry name" value="USP"/>
</dbReference>
<dbReference type="GO" id="GO:0005634">
    <property type="term" value="C:nucleus"/>
    <property type="evidence" value="ECO:0007669"/>
    <property type="project" value="TreeGrafter"/>
</dbReference>
<dbReference type="GO" id="GO:0016579">
    <property type="term" value="P:protein deubiquitination"/>
    <property type="evidence" value="ECO:0007669"/>
    <property type="project" value="InterPro"/>
</dbReference>
<feature type="domain" description="USP" evidence="1">
    <location>
        <begin position="1"/>
        <end position="251"/>
    </location>
</feature>